<sequence length="487" mass="55850">MEIDDECVYSKNECEIAKLKNKNSLLESEIEILKHKLSLAETELTLAKLDSLNSENIGDNSNRVLDSVNILNLNENVFLEILSYLSVNELMTLRCVCKRMKSIADTALVGRRGHISIKGRYADLSQPLFLLSYFRKLKRISVYSSNIDFLQLLDLSDNKFRNLESLEIDNADNYDNVHLKSITDYFAQLKCLTLSNIPITDECISHLFRSLPTLQQISLNFLDLTGECFQHIGNNITSLEWRTWKMTDERDDKPLLELDPLLNSDCLKKLTTFAFSAATIEQCRSVIEVITEKMGNLKSLELEMDHFLDALSSLSTLKLEKLSLFIFEGENWFFSNSMPTVKTLNVHSYIIDDLDLIALMLKFPNVENLSIAYNTTLTVTDNFIDGLLMPQNLKSFSLTCSAPEDCHPDSIDVRKLIELFSSLTNVVRFDLSFDRLSKEFSGKELLSTIEQLAFQKPNQKFNVVFRLPEICDKTFPQNVSLKYVYEY</sequence>
<dbReference type="PANTHER" id="PTHR13318:SF106">
    <property type="entry name" value="F-BOX_LRR-REPEAT PROTEIN 2"/>
    <property type="match status" value="1"/>
</dbReference>
<dbReference type="PROSITE" id="PS50181">
    <property type="entry name" value="FBOX"/>
    <property type="match status" value="1"/>
</dbReference>
<keyword evidence="1" id="KW-0175">Coiled coil</keyword>
<accession>A0A443S639</accession>
<name>A0A443S639_9ACAR</name>
<dbReference type="SUPFAM" id="SSF81383">
    <property type="entry name" value="F-box domain"/>
    <property type="match status" value="1"/>
</dbReference>
<dbReference type="InterPro" id="IPR036047">
    <property type="entry name" value="F-box-like_dom_sf"/>
</dbReference>
<dbReference type="OrthoDB" id="549243at2759"/>
<dbReference type="InterPro" id="IPR032675">
    <property type="entry name" value="LRR_dom_sf"/>
</dbReference>
<feature type="domain" description="F-box" evidence="2">
    <location>
        <begin position="67"/>
        <end position="113"/>
    </location>
</feature>
<dbReference type="VEuPathDB" id="VectorBase:LDEU009024"/>
<dbReference type="SUPFAM" id="SSF52047">
    <property type="entry name" value="RNI-like"/>
    <property type="match status" value="1"/>
</dbReference>
<dbReference type="EMBL" id="NCKV01007326">
    <property type="protein sequence ID" value="RWS23016.1"/>
    <property type="molecule type" value="Genomic_DNA"/>
</dbReference>
<dbReference type="GO" id="GO:0031146">
    <property type="term" value="P:SCF-dependent proteasomal ubiquitin-dependent protein catabolic process"/>
    <property type="evidence" value="ECO:0007669"/>
    <property type="project" value="TreeGrafter"/>
</dbReference>
<organism evidence="3 4">
    <name type="scientific">Leptotrombidium deliense</name>
    <dbReference type="NCBI Taxonomy" id="299467"/>
    <lineage>
        <taxon>Eukaryota</taxon>
        <taxon>Metazoa</taxon>
        <taxon>Ecdysozoa</taxon>
        <taxon>Arthropoda</taxon>
        <taxon>Chelicerata</taxon>
        <taxon>Arachnida</taxon>
        <taxon>Acari</taxon>
        <taxon>Acariformes</taxon>
        <taxon>Trombidiformes</taxon>
        <taxon>Prostigmata</taxon>
        <taxon>Anystina</taxon>
        <taxon>Parasitengona</taxon>
        <taxon>Trombiculoidea</taxon>
        <taxon>Trombiculidae</taxon>
        <taxon>Leptotrombidium</taxon>
    </lineage>
</organism>
<evidence type="ECO:0000313" key="3">
    <source>
        <dbReference type="EMBL" id="RWS23016.1"/>
    </source>
</evidence>
<comment type="caution">
    <text evidence="3">The sequence shown here is derived from an EMBL/GenBank/DDBJ whole genome shotgun (WGS) entry which is preliminary data.</text>
</comment>
<dbReference type="CDD" id="cd09917">
    <property type="entry name" value="F-box_SF"/>
    <property type="match status" value="1"/>
</dbReference>
<dbReference type="Pfam" id="PF00646">
    <property type="entry name" value="F-box"/>
    <property type="match status" value="1"/>
</dbReference>
<evidence type="ECO:0000259" key="2">
    <source>
        <dbReference type="PROSITE" id="PS50181"/>
    </source>
</evidence>
<keyword evidence="4" id="KW-1185">Reference proteome</keyword>
<proteinExistence type="predicted"/>
<dbReference type="InterPro" id="IPR001810">
    <property type="entry name" value="F-box_dom"/>
</dbReference>
<dbReference type="PROSITE" id="PS51450">
    <property type="entry name" value="LRR"/>
    <property type="match status" value="1"/>
</dbReference>
<dbReference type="Gene3D" id="3.80.10.10">
    <property type="entry name" value="Ribonuclease Inhibitor"/>
    <property type="match status" value="2"/>
</dbReference>
<dbReference type="GO" id="GO:0019005">
    <property type="term" value="C:SCF ubiquitin ligase complex"/>
    <property type="evidence" value="ECO:0007669"/>
    <property type="project" value="TreeGrafter"/>
</dbReference>
<protein>
    <recommendedName>
        <fullName evidence="2">F-box domain-containing protein</fullName>
    </recommendedName>
</protein>
<dbReference type="SMART" id="SM00256">
    <property type="entry name" value="FBOX"/>
    <property type="match status" value="1"/>
</dbReference>
<dbReference type="InterPro" id="IPR001611">
    <property type="entry name" value="Leu-rich_rpt"/>
</dbReference>
<feature type="coiled-coil region" evidence="1">
    <location>
        <begin position="9"/>
        <end position="43"/>
    </location>
</feature>
<evidence type="ECO:0000256" key="1">
    <source>
        <dbReference type="SAM" id="Coils"/>
    </source>
</evidence>
<reference evidence="3 4" key="1">
    <citation type="journal article" date="2018" name="Gigascience">
        <title>Genomes of trombidid mites reveal novel predicted allergens and laterally-transferred genes associated with secondary metabolism.</title>
        <authorList>
            <person name="Dong X."/>
            <person name="Chaisiri K."/>
            <person name="Xia D."/>
            <person name="Armstrong S.D."/>
            <person name="Fang Y."/>
            <person name="Donnelly M.J."/>
            <person name="Kadowaki T."/>
            <person name="McGarry J.W."/>
            <person name="Darby A.C."/>
            <person name="Makepeace B.L."/>
        </authorList>
    </citation>
    <scope>NUCLEOTIDE SEQUENCE [LARGE SCALE GENOMIC DNA]</scope>
    <source>
        <strain evidence="3">UoL-UT</strain>
    </source>
</reference>
<dbReference type="AlphaFoldDB" id="A0A443S639"/>
<gene>
    <name evidence="3" type="ORF">B4U80_13448</name>
</gene>
<dbReference type="Gene3D" id="1.20.1280.50">
    <property type="match status" value="1"/>
</dbReference>
<dbReference type="PANTHER" id="PTHR13318">
    <property type="entry name" value="PARTNER OF PAIRED, ISOFORM B-RELATED"/>
    <property type="match status" value="1"/>
</dbReference>
<evidence type="ECO:0000313" key="4">
    <source>
        <dbReference type="Proteomes" id="UP000288716"/>
    </source>
</evidence>
<dbReference type="Proteomes" id="UP000288716">
    <property type="component" value="Unassembled WGS sequence"/>
</dbReference>